<dbReference type="AlphaFoldDB" id="A0A2J6X453"/>
<feature type="non-terminal residue" evidence="1">
    <location>
        <position position="1"/>
    </location>
</feature>
<evidence type="ECO:0000313" key="2">
    <source>
        <dbReference type="Proteomes" id="UP000243376"/>
    </source>
</evidence>
<sequence length="128" mass="14020">TAEPVIPTVEGEISRESDLFYTISVRSADEPPRMSFDAQRTMMAAINRLGTAISERGGVLGATPVADDRLRRAVMGDEAAVHAMMAAPADQRRQMINSLIELCQTLIGDEYERALAIVRALEMVRDAE</sequence>
<proteinExistence type="predicted"/>
<gene>
    <name evidence="1" type="ORF">C0184_08750</name>
</gene>
<protein>
    <submittedName>
        <fullName evidence="1">Permease</fullName>
    </submittedName>
</protein>
<organism evidence="1 2">
    <name type="scientific">Chloroflexus aggregans</name>
    <dbReference type="NCBI Taxonomy" id="152260"/>
    <lineage>
        <taxon>Bacteria</taxon>
        <taxon>Bacillati</taxon>
        <taxon>Chloroflexota</taxon>
        <taxon>Chloroflexia</taxon>
        <taxon>Chloroflexales</taxon>
        <taxon>Chloroflexineae</taxon>
        <taxon>Chloroflexaceae</taxon>
        <taxon>Chloroflexus</taxon>
    </lineage>
</organism>
<accession>A0A2J6X453</accession>
<evidence type="ECO:0000313" key="1">
    <source>
        <dbReference type="EMBL" id="PMP81054.1"/>
    </source>
</evidence>
<name>A0A2J6X453_9CHLR</name>
<reference evidence="1 2" key="1">
    <citation type="submission" date="2018-01" db="EMBL/GenBank/DDBJ databases">
        <title>Metagenomic assembled genomes from two thermal pools in the Uzon Caldera, Kamchatka, Russia.</title>
        <authorList>
            <person name="Wilkins L."/>
            <person name="Ettinger C."/>
        </authorList>
    </citation>
    <scope>NUCLEOTIDE SEQUENCE [LARGE SCALE GENOMIC DNA]</scope>
    <source>
        <strain evidence="1">ZAV-02</strain>
    </source>
</reference>
<comment type="caution">
    <text evidence="1">The sequence shown here is derived from an EMBL/GenBank/DDBJ whole genome shotgun (WGS) entry which is preliminary data.</text>
</comment>
<dbReference type="Proteomes" id="UP000243376">
    <property type="component" value="Unassembled WGS sequence"/>
</dbReference>
<dbReference type="EMBL" id="PNIQ01000581">
    <property type="protein sequence ID" value="PMP81054.1"/>
    <property type="molecule type" value="Genomic_DNA"/>
</dbReference>